<feature type="compositionally biased region" description="Basic and acidic residues" evidence="1">
    <location>
        <begin position="14"/>
        <end position="28"/>
    </location>
</feature>
<dbReference type="AlphaFoldDB" id="C9Y9Q1"/>
<accession>C9Y9Q1</accession>
<protein>
    <submittedName>
        <fullName evidence="2">Uncharacterized protein</fullName>
    </submittedName>
</protein>
<organism evidence="2">
    <name type="scientific">Curvibacter symbiont subsp. Hydra magnipapillata</name>
    <dbReference type="NCBI Taxonomy" id="667019"/>
    <lineage>
        <taxon>Bacteria</taxon>
        <taxon>Pseudomonadati</taxon>
        <taxon>Pseudomonadota</taxon>
        <taxon>Betaproteobacteria</taxon>
        <taxon>Burkholderiales</taxon>
        <taxon>Comamonadaceae</taxon>
        <taxon>Curvibacter</taxon>
    </lineage>
</organism>
<feature type="region of interest" description="Disordered" evidence="1">
    <location>
        <begin position="1"/>
        <end position="33"/>
    </location>
</feature>
<gene>
    <name evidence="2" type="ORF">Csp_A08520</name>
</gene>
<dbReference type="EMBL" id="FN543104">
    <property type="protein sequence ID" value="CBA28712.1"/>
    <property type="molecule type" value="Genomic_DNA"/>
</dbReference>
<name>C9Y9Q1_CURXX</name>
<reference evidence="2" key="1">
    <citation type="journal article" date="2010" name="Nature">
        <title>The dynamic genome of Hydra.</title>
        <authorList>
            <person name="Chapman J.A."/>
            <person name="Kirkness E.F."/>
            <person name="Simakov O."/>
            <person name="Hampson S.E."/>
            <person name="Mitros T."/>
            <person name="Weinmaier T."/>
            <person name="Rattei T."/>
            <person name="Balasubramanian P.G."/>
            <person name="Borman J."/>
            <person name="Busam D."/>
            <person name="Disbennett K."/>
            <person name="Pfannkoch C."/>
            <person name="Sumin N."/>
            <person name="Sutton G."/>
            <person name="Viswanathan L."/>
            <person name="Walenz B."/>
            <person name="Goodstein D.M."/>
            <person name="Hellsten U."/>
            <person name="Kawashima T."/>
            <person name="Prochnik S.E."/>
            <person name="Putnam N.H."/>
            <person name="Shu S."/>
            <person name="Blumberg B."/>
            <person name="Dana C.E."/>
            <person name="Gee L."/>
            <person name="Kibler D.F."/>
            <person name="Law L."/>
            <person name="Lindgens D."/>
            <person name="Martinez D.E."/>
            <person name="Peng J."/>
            <person name="Wigge P.A."/>
            <person name="Bertulat B."/>
            <person name="Guder C."/>
            <person name="Nakamura Y."/>
            <person name="Ozbek S."/>
            <person name="Watanabe H."/>
            <person name="Khalturin K."/>
            <person name="Hemmrich G."/>
            <person name="Franke A."/>
            <person name="Augustin R."/>
            <person name="Fraune S."/>
            <person name="Hayakawa E."/>
            <person name="Hayakawa S."/>
            <person name="Hirose M."/>
            <person name="Hwang J."/>
            <person name="Ikeo K."/>
            <person name="Nishimiya-Fujisawa C."/>
            <person name="Ogura A."/>
            <person name="Takahashi T."/>
            <person name="Steinmetz P.R."/>
            <person name="Zhang X."/>
            <person name="Aufschnaiter R."/>
            <person name="Eder M.K."/>
            <person name="Gorny A.K."/>
            <person name="Salvenmoser W."/>
            <person name="Heimberg A.M."/>
            <person name="Wheeler B.M."/>
            <person name="Peterson K.J."/>
            <person name="Boettger A."/>
            <person name="Tischler P."/>
            <person name="Wolf A."/>
            <person name="Gojobori T."/>
            <person name="Remington K.A."/>
            <person name="Strausberg R.L."/>
            <person name="Venter J."/>
            <person name="Technau U."/>
            <person name="Hobmayer B."/>
            <person name="Bosch T.C."/>
            <person name="Holstein T.W."/>
            <person name="Fujisawa T."/>
            <person name="Bode H.R."/>
            <person name="David C.N."/>
            <person name="Rokhsar D.S."/>
            <person name="Steele R.E."/>
        </authorList>
    </citation>
    <scope>NUCLEOTIDE SEQUENCE</scope>
</reference>
<evidence type="ECO:0000256" key="1">
    <source>
        <dbReference type="SAM" id="MobiDB-lite"/>
    </source>
</evidence>
<evidence type="ECO:0000313" key="2">
    <source>
        <dbReference type="EMBL" id="CBA28712.1"/>
    </source>
</evidence>
<sequence>MSASLTGYSPTGFRELHPPPEPPKDPIKKAPQPELQGFCCEWRGGAKATDYFTVAADSV</sequence>
<proteinExistence type="predicted"/>